<evidence type="ECO:0000256" key="3">
    <source>
        <dbReference type="ARBA" id="ARBA00023002"/>
    </source>
</evidence>
<dbReference type="PANTHER" id="PTHR43976">
    <property type="entry name" value="SHORT CHAIN DEHYDROGENASE"/>
    <property type="match status" value="1"/>
</dbReference>
<dbReference type="SUPFAM" id="SSF51735">
    <property type="entry name" value="NAD(P)-binding Rossmann-fold domains"/>
    <property type="match status" value="1"/>
</dbReference>
<dbReference type="GO" id="GO:0044550">
    <property type="term" value="P:secondary metabolite biosynthetic process"/>
    <property type="evidence" value="ECO:0007669"/>
    <property type="project" value="UniProtKB-ARBA"/>
</dbReference>
<keyword evidence="2" id="KW-0521">NADP</keyword>
<comment type="similarity">
    <text evidence="1 4">Belongs to the short-chain dehydrogenases/reductases (SDR) family.</text>
</comment>
<name>Q0CJL4_ASPTN</name>
<gene>
    <name evidence="6" type="ORF">ATEG_06120</name>
</gene>
<evidence type="ECO:0000259" key="5">
    <source>
        <dbReference type="SMART" id="SM00822"/>
    </source>
</evidence>
<keyword evidence="3" id="KW-0560">Oxidoreductase</keyword>
<dbReference type="InterPro" id="IPR051911">
    <property type="entry name" value="SDR_oxidoreductase"/>
</dbReference>
<evidence type="ECO:0000313" key="7">
    <source>
        <dbReference type="Proteomes" id="UP000007963"/>
    </source>
</evidence>
<organism evidence="6 7">
    <name type="scientific">Aspergillus terreus (strain NIH 2624 / FGSC A1156)</name>
    <dbReference type="NCBI Taxonomy" id="341663"/>
    <lineage>
        <taxon>Eukaryota</taxon>
        <taxon>Fungi</taxon>
        <taxon>Dikarya</taxon>
        <taxon>Ascomycota</taxon>
        <taxon>Pezizomycotina</taxon>
        <taxon>Eurotiomycetes</taxon>
        <taxon>Eurotiomycetidae</taxon>
        <taxon>Eurotiales</taxon>
        <taxon>Aspergillaceae</taxon>
        <taxon>Aspergillus</taxon>
        <taxon>Aspergillus subgen. Circumdati</taxon>
    </lineage>
</organism>
<dbReference type="VEuPathDB" id="FungiDB:ATEG_06120"/>
<dbReference type="PANTHER" id="PTHR43976:SF16">
    <property type="entry name" value="SHORT-CHAIN DEHYDROGENASE_REDUCTASE FAMILY PROTEIN"/>
    <property type="match status" value="1"/>
</dbReference>
<evidence type="ECO:0000256" key="1">
    <source>
        <dbReference type="ARBA" id="ARBA00006484"/>
    </source>
</evidence>
<feature type="domain" description="Ketoreductase" evidence="5">
    <location>
        <begin position="3"/>
        <end position="172"/>
    </location>
</feature>
<dbReference type="InterPro" id="IPR057326">
    <property type="entry name" value="KR_dom"/>
</dbReference>
<dbReference type="Pfam" id="PF00106">
    <property type="entry name" value="adh_short"/>
    <property type="match status" value="1"/>
</dbReference>
<dbReference type="SMART" id="SM00822">
    <property type="entry name" value="PKS_KR"/>
    <property type="match status" value="1"/>
</dbReference>
<dbReference type="InterPro" id="IPR020904">
    <property type="entry name" value="Sc_DH/Rdtase_CS"/>
</dbReference>
<dbReference type="InterPro" id="IPR002347">
    <property type="entry name" value="SDR_fam"/>
</dbReference>
<dbReference type="Proteomes" id="UP000007963">
    <property type="component" value="Unassembled WGS sequence"/>
</dbReference>
<dbReference type="OrthoDB" id="1274115at2759"/>
<dbReference type="AlphaFoldDB" id="Q0CJL4"/>
<dbReference type="EMBL" id="CH476601">
    <property type="protein sequence ID" value="EAU33881.1"/>
    <property type="molecule type" value="Genomic_DNA"/>
</dbReference>
<dbReference type="PRINTS" id="PR00081">
    <property type="entry name" value="GDHRDH"/>
</dbReference>
<proteinExistence type="inferred from homology"/>
<dbReference type="GeneID" id="4321554"/>
<dbReference type="PROSITE" id="PS00061">
    <property type="entry name" value="ADH_SHORT"/>
    <property type="match status" value="1"/>
</dbReference>
<sequence>MPRVWFITGCSSGLGRQLAITAAKHQDRVVATSRDPSKLSDLVDLGIIVKRLDLRSNDEEIRAVVDEVASTVGPIDILVNNAGYVLEGAVEECSDQEIKDEFDTNVFSQIRVLRAVLPSMRARRSGVVANLGSIGGWRGPPAVGMYCASKAAIAIYTESLRAELAPFNIDVTCVEPGYFRTNVLTGGHKVTAKNRIPELDAGTQATRDALAAYSLRQPGDPVKGAQVLFEALTKTGRCASRQLPGRLALGRDSIDAIGASMAKEQAMLDSWRDIIESTDCDDVRAS</sequence>
<dbReference type="OMA" id="FNIDVTC"/>
<dbReference type="InterPro" id="IPR036291">
    <property type="entry name" value="NAD(P)-bd_dom_sf"/>
</dbReference>
<dbReference type="GO" id="GO:0016491">
    <property type="term" value="F:oxidoreductase activity"/>
    <property type="evidence" value="ECO:0007669"/>
    <property type="project" value="UniProtKB-KW"/>
</dbReference>
<dbReference type="HOGENOM" id="CLU_010194_2_9_1"/>
<evidence type="ECO:0000256" key="4">
    <source>
        <dbReference type="RuleBase" id="RU000363"/>
    </source>
</evidence>
<evidence type="ECO:0000313" key="6">
    <source>
        <dbReference type="EMBL" id="EAU33881.1"/>
    </source>
</evidence>
<evidence type="ECO:0000256" key="2">
    <source>
        <dbReference type="ARBA" id="ARBA00022857"/>
    </source>
</evidence>
<dbReference type="RefSeq" id="XP_001215298.1">
    <property type="nucleotide sequence ID" value="XM_001215298.1"/>
</dbReference>
<reference evidence="7" key="1">
    <citation type="submission" date="2005-09" db="EMBL/GenBank/DDBJ databases">
        <title>Annotation of the Aspergillus terreus NIH2624 genome.</title>
        <authorList>
            <person name="Birren B.W."/>
            <person name="Lander E.S."/>
            <person name="Galagan J.E."/>
            <person name="Nusbaum C."/>
            <person name="Devon K."/>
            <person name="Henn M."/>
            <person name="Ma L.-J."/>
            <person name="Jaffe D.B."/>
            <person name="Butler J."/>
            <person name="Alvarez P."/>
            <person name="Gnerre S."/>
            <person name="Grabherr M."/>
            <person name="Kleber M."/>
            <person name="Mauceli E.W."/>
            <person name="Brockman W."/>
            <person name="Rounsley S."/>
            <person name="Young S.K."/>
            <person name="LaButti K."/>
            <person name="Pushparaj V."/>
            <person name="DeCaprio D."/>
            <person name="Crawford M."/>
            <person name="Koehrsen M."/>
            <person name="Engels R."/>
            <person name="Montgomery P."/>
            <person name="Pearson M."/>
            <person name="Howarth C."/>
            <person name="Larson L."/>
            <person name="Luoma S."/>
            <person name="White J."/>
            <person name="Alvarado L."/>
            <person name="Kodira C.D."/>
            <person name="Zeng Q."/>
            <person name="Oleary S."/>
            <person name="Yandava C."/>
            <person name="Denning D.W."/>
            <person name="Nierman W.C."/>
            <person name="Milne T."/>
            <person name="Madden K."/>
        </authorList>
    </citation>
    <scope>NUCLEOTIDE SEQUENCE [LARGE SCALE GENOMIC DNA]</scope>
    <source>
        <strain evidence="7">NIH 2624 / FGSC A1156</strain>
    </source>
</reference>
<dbReference type="Gene3D" id="3.40.50.720">
    <property type="entry name" value="NAD(P)-binding Rossmann-like Domain"/>
    <property type="match status" value="1"/>
</dbReference>
<accession>Q0CJL4</accession>
<dbReference type="CDD" id="cd05374">
    <property type="entry name" value="17beta-HSD-like_SDR_c"/>
    <property type="match status" value="1"/>
</dbReference>
<dbReference type="PRINTS" id="PR00080">
    <property type="entry name" value="SDRFAMILY"/>
</dbReference>
<dbReference type="STRING" id="341663.Q0CJL4"/>
<dbReference type="eggNOG" id="KOG1209">
    <property type="taxonomic scope" value="Eukaryota"/>
</dbReference>
<protein>
    <recommendedName>
        <fullName evidence="5">Ketoreductase domain-containing protein</fullName>
    </recommendedName>
</protein>